<dbReference type="EC" id="3.1.4.4" evidence="3"/>
<evidence type="ECO:0000259" key="8">
    <source>
        <dbReference type="PROSITE" id="PS50035"/>
    </source>
</evidence>
<dbReference type="PANTHER" id="PTHR43856">
    <property type="entry name" value="CARDIOLIPIN HYDROLASE"/>
    <property type="match status" value="1"/>
</dbReference>
<feature type="domain" description="PLD phosphodiesterase" evidence="8">
    <location>
        <begin position="111"/>
        <end position="142"/>
    </location>
</feature>
<dbReference type="EMBL" id="PVMZ01000034">
    <property type="protein sequence ID" value="PRX10120.1"/>
    <property type="molecule type" value="Genomic_DNA"/>
</dbReference>
<dbReference type="PANTHER" id="PTHR43856:SF1">
    <property type="entry name" value="MITOCHONDRIAL CARDIOLIPIN HYDROLASE"/>
    <property type="match status" value="1"/>
</dbReference>
<dbReference type="InterPro" id="IPR051406">
    <property type="entry name" value="PLD_domain"/>
</dbReference>
<dbReference type="AlphaFoldDB" id="A0A2T0JR59"/>
<keyword evidence="4" id="KW-0378">Hydrolase</keyword>
<accession>A0A2T0JR59</accession>
<proteinExistence type="inferred from homology"/>
<name>A0A2T0JR59_9ACTN</name>
<feature type="domain" description="PLD phosphodiesterase" evidence="8">
    <location>
        <begin position="292"/>
        <end position="319"/>
    </location>
</feature>
<evidence type="ECO:0000256" key="2">
    <source>
        <dbReference type="ARBA" id="ARBA00008664"/>
    </source>
</evidence>
<keyword evidence="6" id="KW-0443">Lipid metabolism</keyword>
<dbReference type="GO" id="GO:0016042">
    <property type="term" value="P:lipid catabolic process"/>
    <property type="evidence" value="ECO:0007669"/>
    <property type="project" value="UniProtKB-KW"/>
</dbReference>
<dbReference type="PROSITE" id="PS50035">
    <property type="entry name" value="PLD"/>
    <property type="match status" value="2"/>
</dbReference>
<dbReference type="OrthoDB" id="9789376at2"/>
<evidence type="ECO:0000256" key="3">
    <source>
        <dbReference type="ARBA" id="ARBA00012027"/>
    </source>
</evidence>
<dbReference type="Gene3D" id="3.30.870.10">
    <property type="entry name" value="Endonuclease Chain A"/>
    <property type="match status" value="2"/>
</dbReference>
<feature type="region of interest" description="Disordered" evidence="7">
    <location>
        <begin position="136"/>
        <end position="156"/>
    </location>
</feature>
<evidence type="ECO:0000256" key="4">
    <source>
        <dbReference type="ARBA" id="ARBA00022801"/>
    </source>
</evidence>
<evidence type="ECO:0000256" key="6">
    <source>
        <dbReference type="ARBA" id="ARBA00023098"/>
    </source>
</evidence>
<comment type="caution">
    <text evidence="9">The sequence shown here is derived from an EMBL/GenBank/DDBJ whole genome shotgun (WGS) entry which is preliminary data.</text>
</comment>
<evidence type="ECO:0000256" key="1">
    <source>
        <dbReference type="ARBA" id="ARBA00000798"/>
    </source>
</evidence>
<dbReference type="SUPFAM" id="SSF56024">
    <property type="entry name" value="Phospholipase D/nuclease"/>
    <property type="match status" value="2"/>
</dbReference>
<sequence length="368" mass="40536">MGIDLGSVEFYTGPPILGGPDDLDRVIRDFIDDATESLLIAVQELDSRSIAESVLAAKRRKVRIQIILEGDYLREDPPRGDPWAAAGDNETNRVIHAALLRSGVDLITDLNPKIFHQKFIVRDAATDSAAVLTGSTNFTRTDTGTNPPDNPEQRGNNLNHLVVLRGRTAAALYLAEFQRMRSGTFGALQERVNPRPAEFRLGRIRVKPIFAPYHGPEMEIMKQMLKARERVDFAMFTFAQSSGIDDTMEWLLKADMPIRGVLDRGQGSQKWAATGRLLAAGAELYENTPGNGVRKVHHKLMIIDERLVIAGSFNFTGPANTLNDENVVVLGDLEETDPAAETAQRGLAAYALAEIDRIVTDLSNPIKP</sequence>
<reference evidence="9 10" key="1">
    <citation type="submission" date="2018-03" db="EMBL/GenBank/DDBJ databases">
        <title>Genomic Encyclopedia of Archaeal and Bacterial Type Strains, Phase II (KMG-II): from individual species to whole genera.</title>
        <authorList>
            <person name="Goeker M."/>
        </authorList>
    </citation>
    <scope>NUCLEOTIDE SEQUENCE [LARGE SCALE GENOMIC DNA]</scope>
    <source>
        <strain evidence="9 10">DSM 43146</strain>
    </source>
</reference>
<evidence type="ECO:0000313" key="10">
    <source>
        <dbReference type="Proteomes" id="UP000239415"/>
    </source>
</evidence>
<comment type="similarity">
    <text evidence="2">Belongs to the phospholipase D family.</text>
</comment>
<dbReference type="GO" id="GO:0016891">
    <property type="term" value="F:RNA endonuclease activity producing 5'-phosphomonoesters, hydrolytic mechanism"/>
    <property type="evidence" value="ECO:0007669"/>
    <property type="project" value="TreeGrafter"/>
</dbReference>
<evidence type="ECO:0000256" key="5">
    <source>
        <dbReference type="ARBA" id="ARBA00022963"/>
    </source>
</evidence>
<protein>
    <recommendedName>
        <fullName evidence="3">phospholipase D</fullName>
        <ecNumber evidence="3">3.1.4.4</ecNumber>
    </recommendedName>
</protein>
<evidence type="ECO:0000313" key="9">
    <source>
        <dbReference type="EMBL" id="PRX10120.1"/>
    </source>
</evidence>
<dbReference type="InterPro" id="IPR001736">
    <property type="entry name" value="PLipase_D/transphosphatidylase"/>
</dbReference>
<keyword evidence="10" id="KW-1185">Reference proteome</keyword>
<organism evidence="9 10">
    <name type="scientific">Actinoplanes italicus</name>
    <dbReference type="NCBI Taxonomy" id="113567"/>
    <lineage>
        <taxon>Bacteria</taxon>
        <taxon>Bacillati</taxon>
        <taxon>Actinomycetota</taxon>
        <taxon>Actinomycetes</taxon>
        <taxon>Micromonosporales</taxon>
        <taxon>Micromonosporaceae</taxon>
        <taxon>Actinoplanes</taxon>
    </lineage>
</organism>
<keyword evidence="5" id="KW-0442">Lipid degradation</keyword>
<dbReference type="SMART" id="SM00155">
    <property type="entry name" value="PLDc"/>
    <property type="match status" value="2"/>
</dbReference>
<dbReference type="Pfam" id="PF13091">
    <property type="entry name" value="PLDc_2"/>
    <property type="match status" value="2"/>
</dbReference>
<comment type="catalytic activity">
    <reaction evidence="1">
        <text>a 1,2-diacyl-sn-glycero-3-phosphocholine + H2O = a 1,2-diacyl-sn-glycero-3-phosphate + choline + H(+)</text>
        <dbReference type="Rhea" id="RHEA:14445"/>
        <dbReference type="ChEBI" id="CHEBI:15354"/>
        <dbReference type="ChEBI" id="CHEBI:15377"/>
        <dbReference type="ChEBI" id="CHEBI:15378"/>
        <dbReference type="ChEBI" id="CHEBI:57643"/>
        <dbReference type="ChEBI" id="CHEBI:58608"/>
        <dbReference type="EC" id="3.1.4.4"/>
    </reaction>
</comment>
<dbReference type="RefSeq" id="WP_106330378.1">
    <property type="nucleotide sequence ID" value="NZ_BOMO01000145.1"/>
</dbReference>
<evidence type="ECO:0000256" key="7">
    <source>
        <dbReference type="SAM" id="MobiDB-lite"/>
    </source>
</evidence>
<dbReference type="InterPro" id="IPR025202">
    <property type="entry name" value="PLD-like_dom"/>
</dbReference>
<gene>
    <name evidence="9" type="ORF">CLV67_1344</name>
</gene>
<dbReference type="GO" id="GO:0006793">
    <property type="term" value="P:phosphorus metabolic process"/>
    <property type="evidence" value="ECO:0007669"/>
    <property type="project" value="UniProtKB-ARBA"/>
</dbReference>
<dbReference type="CDD" id="cd09116">
    <property type="entry name" value="PLDc_Nuc_like"/>
    <property type="match status" value="1"/>
</dbReference>
<dbReference type="GO" id="GO:0004630">
    <property type="term" value="F:phospholipase D activity"/>
    <property type="evidence" value="ECO:0007669"/>
    <property type="project" value="UniProtKB-EC"/>
</dbReference>
<dbReference type="Proteomes" id="UP000239415">
    <property type="component" value="Unassembled WGS sequence"/>
</dbReference>